<keyword evidence="2" id="KW-1185">Reference proteome</keyword>
<evidence type="ECO:0000313" key="1">
    <source>
        <dbReference type="EMBL" id="KIK64235.1"/>
    </source>
</evidence>
<protein>
    <submittedName>
        <fullName evidence="1">Unplaced genomic scaffold GYMLUscaffold_14, whole genome shotgun sequence</fullName>
    </submittedName>
</protein>
<dbReference type="Proteomes" id="UP000053593">
    <property type="component" value="Unassembled WGS sequence"/>
</dbReference>
<accession>A0A0D0BJ70</accession>
<reference evidence="1 2" key="1">
    <citation type="submission" date="2014-04" db="EMBL/GenBank/DDBJ databases">
        <title>Evolutionary Origins and Diversification of the Mycorrhizal Mutualists.</title>
        <authorList>
            <consortium name="DOE Joint Genome Institute"/>
            <consortium name="Mycorrhizal Genomics Consortium"/>
            <person name="Kohler A."/>
            <person name="Kuo A."/>
            <person name="Nagy L.G."/>
            <person name="Floudas D."/>
            <person name="Copeland A."/>
            <person name="Barry K.W."/>
            <person name="Cichocki N."/>
            <person name="Veneault-Fourrey C."/>
            <person name="LaButti K."/>
            <person name="Lindquist E.A."/>
            <person name="Lipzen A."/>
            <person name="Lundell T."/>
            <person name="Morin E."/>
            <person name="Murat C."/>
            <person name="Riley R."/>
            <person name="Ohm R."/>
            <person name="Sun H."/>
            <person name="Tunlid A."/>
            <person name="Henrissat B."/>
            <person name="Grigoriev I.V."/>
            <person name="Hibbett D.S."/>
            <person name="Martin F."/>
        </authorList>
    </citation>
    <scope>NUCLEOTIDE SEQUENCE [LARGE SCALE GENOMIC DNA]</scope>
    <source>
        <strain evidence="1 2">FD-317 M1</strain>
    </source>
</reference>
<sequence length="218" mass="25478">MEDRVVFFLKTGSHRFFRLVSFDSAVDLFDEVRSSLDRFILAKFAQSREQTIYSSSPVELYRLSKCNRAFQGPVKMCECHCSFFRMARTKQSSTLDTELRDWEIGHSVPSSDWLDQTLWTPEIARQVMQATSTSLFIEQRAGSEMTLRHPPERQQNFLGTVILTFSMATMIHKGQRERSGDAQLLLRRFEKLPVRYERCSEQSLGRDPVHPLRGFRQR</sequence>
<name>A0A0D0BJ70_9AGAR</name>
<gene>
    <name evidence="1" type="ORF">GYMLUDRAFT_436741</name>
</gene>
<evidence type="ECO:0000313" key="2">
    <source>
        <dbReference type="Proteomes" id="UP000053593"/>
    </source>
</evidence>
<proteinExistence type="predicted"/>
<dbReference type="HOGENOM" id="CLU_1267008_0_0_1"/>
<dbReference type="AlphaFoldDB" id="A0A0D0BJ70"/>
<organism evidence="1 2">
    <name type="scientific">Collybiopsis luxurians FD-317 M1</name>
    <dbReference type="NCBI Taxonomy" id="944289"/>
    <lineage>
        <taxon>Eukaryota</taxon>
        <taxon>Fungi</taxon>
        <taxon>Dikarya</taxon>
        <taxon>Basidiomycota</taxon>
        <taxon>Agaricomycotina</taxon>
        <taxon>Agaricomycetes</taxon>
        <taxon>Agaricomycetidae</taxon>
        <taxon>Agaricales</taxon>
        <taxon>Marasmiineae</taxon>
        <taxon>Omphalotaceae</taxon>
        <taxon>Collybiopsis</taxon>
        <taxon>Collybiopsis luxurians</taxon>
    </lineage>
</organism>
<dbReference type="EMBL" id="KN834762">
    <property type="protein sequence ID" value="KIK64235.1"/>
    <property type="molecule type" value="Genomic_DNA"/>
</dbReference>